<dbReference type="InParanoid" id="A0A6I8SY44"/>
<dbReference type="InterPro" id="IPR029841">
    <property type="entry name" value="CDKN1A"/>
</dbReference>
<feature type="domain" description="Cyclin-dependent kinase inhibitor" evidence="4">
    <location>
        <begin position="43"/>
        <end position="90"/>
    </location>
</feature>
<dbReference type="InterPro" id="IPR003175">
    <property type="entry name" value="CDI_dom"/>
</dbReference>
<dbReference type="GO" id="GO:0005634">
    <property type="term" value="C:nucleus"/>
    <property type="evidence" value="ECO:0007669"/>
    <property type="project" value="InterPro"/>
</dbReference>
<organism evidence="5">
    <name type="scientific">Xenopus tropicalis</name>
    <name type="common">Western clawed frog</name>
    <name type="synonym">Silurana tropicalis</name>
    <dbReference type="NCBI Taxonomy" id="8364"/>
    <lineage>
        <taxon>Eukaryota</taxon>
        <taxon>Metazoa</taxon>
        <taxon>Chordata</taxon>
        <taxon>Craniata</taxon>
        <taxon>Vertebrata</taxon>
        <taxon>Euteleostomi</taxon>
        <taxon>Amphibia</taxon>
        <taxon>Batrachia</taxon>
        <taxon>Anura</taxon>
        <taxon>Pipoidea</taxon>
        <taxon>Pipidae</taxon>
        <taxon>Xenopodinae</taxon>
        <taxon>Xenopus</taxon>
        <taxon>Silurana</taxon>
    </lineage>
</organism>
<reference evidence="5" key="1">
    <citation type="journal article" date="2010" name="Science">
        <title>The genome of the Western clawed frog Xenopus tropicalis.</title>
        <authorList>
            <person name="Hellsten U."/>
            <person name="Harland R.M."/>
            <person name="Gilchrist M.J."/>
            <person name="Hendrix D."/>
            <person name="Jurka J."/>
            <person name="Kapitonov V."/>
            <person name="Ovcharenko I."/>
            <person name="Putnam N.H."/>
            <person name="Shu S."/>
            <person name="Taher L."/>
            <person name="Blitz I.L."/>
            <person name="Blumberg B."/>
            <person name="Dichmann D.S."/>
            <person name="Dubchak I."/>
            <person name="Amaya E."/>
            <person name="Detter J.C."/>
            <person name="Fletcher R."/>
            <person name="Gerhard D.S."/>
            <person name="Goodstein D."/>
            <person name="Graves T."/>
            <person name="Grigoriev I.V."/>
            <person name="Grimwood J."/>
            <person name="Kawashima T."/>
            <person name="Lindquist E."/>
            <person name="Lucas S.M."/>
            <person name="Mead P.E."/>
            <person name="Mitros T."/>
            <person name="Ogino H."/>
            <person name="Ohta Y."/>
            <person name="Poliakov A.V."/>
            <person name="Pollet N."/>
            <person name="Robert J."/>
            <person name="Salamov A."/>
            <person name="Sater A.K."/>
            <person name="Schmutz J."/>
            <person name="Terry A."/>
            <person name="Vize P.D."/>
            <person name="Warren W.C."/>
            <person name="Wells D."/>
            <person name="Wills A."/>
            <person name="Wilson R.K."/>
            <person name="Zimmerman L.B."/>
            <person name="Zorn A.M."/>
            <person name="Grainger R."/>
            <person name="Grammer T."/>
            <person name="Khokha M.K."/>
            <person name="Richardson P.M."/>
            <person name="Rokhsar D.S."/>
        </authorList>
    </citation>
    <scope>NUCLEOTIDE SEQUENCE [LARGE SCALE GENOMIC DNA]</scope>
    <source>
        <strain evidence="5">Nigerian</strain>
    </source>
</reference>
<gene>
    <name evidence="5" type="primary">cdkn1a</name>
</gene>
<dbReference type="Xenbase" id="XB-GENE-487802">
    <property type="gene designation" value="cdkn1a"/>
</dbReference>
<dbReference type="InterPro" id="IPR044898">
    <property type="entry name" value="CDI_dom_sf"/>
</dbReference>
<feature type="region of interest" description="Disordered" evidence="3">
    <location>
        <begin position="122"/>
        <end position="159"/>
    </location>
</feature>
<dbReference type="PANTHER" id="PTHR46778:SF1">
    <property type="entry name" value="CYCLIN-DEPENDENT KINASE INHIBITOR 1"/>
    <property type="match status" value="1"/>
</dbReference>
<dbReference type="GO" id="GO:0004861">
    <property type="term" value="F:cyclin-dependent protein serine/threonine kinase inhibitor activity"/>
    <property type="evidence" value="ECO:0007669"/>
    <property type="project" value="InterPro"/>
</dbReference>
<sequence length="159" mass="18390">MKGTTSHERLNPEELLMSQEKMQSAIAILKQASGNKEKACRMLFEAVDHEQLKTEFHELMQRSNEEAKAKWNFDFVTETPLEGQYDWEKVEDKTLNCNSQESEKENQCQDVAAEMCNINQSHKASQNCESSDSGKRKQKLITDFYPVKRRCSPKPSPRD</sequence>
<name>A0A6I8SY44_XENTR</name>
<dbReference type="PANTHER" id="PTHR46778">
    <property type="entry name" value="CYCLIN-DEPENDENT KINASE INHIBITOR 1-RELATED"/>
    <property type="match status" value="1"/>
</dbReference>
<protein>
    <submittedName>
        <fullName evidence="5">Cyclin-dependent kinase inhibitor 1A</fullName>
    </submittedName>
</protein>
<dbReference type="FunCoup" id="A0A6I8SY44">
    <property type="interactions" value="1427"/>
</dbReference>
<evidence type="ECO:0000256" key="3">
    <source>
        <dbReference type="SAM" id="MobiDB-lite"/>
    </source>
</evidence>
<comment type="similarity">
    <text evidence="1">Belongs to the CDI family.</text>
</comment>
<accession>A0A6I8SY44</accession>
<dbReference type="Ensembl" id="ENSXETT00000084457">
    <property type="protein sequence ID" value="ENSXETP00000098441"/>
    <property type="gene ID" value="ENSXETG00000024887"/>
</dbReference>
<dbReference type="Pfam" id="PF02234">
    <property type="entry name" value="CDI"/>
    <property type="match status" value="1"/>
</dbReference>
<dbReference type="Bgee" id="ENSXETG00000024887">
    <property type="expression patterns" value="Expressed in testis and 13 other cell types or tissues"/>
</dbReference>
<evidence type="ECO:0000259" key="4">
    <source>
        <dbReference type="Pfam" id="PF02234"/>
    </source>
</evidence>
<feature type="compositionally biased region" description="Polar residues" evidence="3">
    <location>
        <begin position="122"/>
        <end position="131"/>
    </location>
</feature>
<evidence type="ECO:0000313" key="5">
    <source>
        <dbReference type="Ensembl" id="ENSXETP00000098441"/>
    </source>
</evidence>
<proteinExistence type="inferred from homology"/>
<keyword evidence="2" id="KW-0649">Protein kinase inhibitor</keyword>
<dbReference type="GO" id="GO:0007346">
    <property type="term" value="P:regulation of mitotic cell cycle"/>
    <property type="evidence" value="ECO:0007669"/>
    <property type="project" value="InterPro"/>
</dbReference>
<evidence type="ECO:0000256" key="2">
    <source>
        <dbReference type="ARBA" id="ARBA00023013"/>
    </source>
</evidence>
<dbReference type="GeneTree" id="ENSGT00940000159918"/>
<dbReference type="AlphaFoldDB" id="A0A6I8SY44"/>
<dbReference type="GO" id="GO:0072331">
    <property type="term" value="P:signal transduction by p53 class mediator"/>
    <property type="evidence" value="ECO:0007669"/>
    <property type="project" value="InterPro"/>
</dbReference>
<reference evidence="5" key="2">
    <citation type="submission" date="2020-05" db="UniProtKB">
        <authorList>
            <consortium name="Ensembl"/>
        </authorList>
    </citation>
    <scope>IDENTIFICATION</scope>
</reference>
<dbReference type="Gene3D" id="4.10.365.10">
    <property type="entry name" value="p27"/>
    <property type="match status" value="1"/>
</dbReference>
<evidence type="ECO:0000256" key="1">
    <source>
        <dbReference type="ARBA" id="ARBA00006726"/>
    </source>
</evidence>